<name>A0A1C7NIU9_9FUNG</name>
<dbReference type="InParanoid" id="A0A1C7NIU9"/>
<evidence type="ECO:0000313" key="2">
    <source>
        <dbReference type="EMBL" id="OBZ88955.1"/>
    </source>
</evidence>
<organism evidence="2 3">
    <name type="scientific">Choanephora cucurbitarum</name>
    <dbReference type="NCBI Taxonomy" id="101091"/>
    <lineage>
        <taxon>Eukaryota</taxon>
        <taxon>Fungi</taxon>
        <taxon>Fungi incertae sedis</taxon>
        <taxon>Mucoromycota</taxon>
        <taxon>Mucoromycotina</taxon>
        <taxon>Mucoromycetes</taxon>
        <taxon>Mucorales</taxon>
        <taxon>Mucorineae</taxon>
        <taxon>Choanephoraceae</taxon>
        <taxon>Choanephoroideae</taxon>
        <taxon>Choanephora</taxon>
    </lineage>
</organism>
<comment type="caution">
    <text evidence="2">The sequence shown here is derived from an EMBL/GenBank/DDBJ whole genome shotgun (WGS) entry which is preliminary data.</text>
</comment>
<evidence type="ECO:0000256" key="1">
    <source>
        <dbReference type="SAM" id="SignalP"/>
    </source>
</evidence>
<feature type="chain" id="PRO_5008889723" description="Carbohydrate-binding module family 19 domain-containing protein" evidence="1">
    <location>
        <begin position="17"/>
        <end position="137"/>
    </location>
</feature>
<reference evidence="2 3" key="1">
    <citation type="submission" date="2016-03" db="EMBL/GenBank/DDBJ databases">
        <title>Choanephora cucurbitarum.</title>
        <authorList>
            <person name="Min B."/>
            <person name="Park H."/>
            <person name="Park J.-H."/>
            <person name="Shin H.-D."/>
            <person name="Choi I.-G."/>
        </authorList>
    </citation>
    <scope>NUCLEOTIDE SEQUENCE [LARGE SCALE GENOMIC DNA]</scope>
    <source>
        <strain evidence="2 3">KUS-F28377</strain>
    </source>
</reference>
<proteinExistence type="predicted"/>
<protein>
    <recommendedName>
        <fullName evidence="4">Carbohydrate-binding module family 19 domain-containing protein</fullName>
    </recommendedName>
</protein>
<dbReference type="EMBL" id="LUGH01000122">
    <property type="protein sequence ID" value="OBZ88955.1"/>
    <property type="molecule type" value="Genomic_DNA"/>
</dbReference>
<evidence type="ECO:0008006" key="4">
    <source>
        <dbReference type="Google" id="ProtNLM"/>
    </source>
</evidence>
<keyword evidence="3" id="KW-1185">Reference proteome</keyword>
<dbReference type="OrthoDB" id="2287982at2759"/>
<dbReference type="AlphaFoldDB" id="A0A1C7NIU9"/>
<gene>
    <name evidence="2" type="ORF">A0J61_02996</name>
</gene>
<sequence length="137" mass="14693">MRLFVYGCVLLAVVDCFSIQDASVSSSIGSALPEFSIVAQNGNIPAADIFQPQANIETLSENIKRPMFEANSYVKLPNGNWAPSCKHVTEGTYCLKPDGEDASIVQCLGENVGFQFQCANGMKCYSAGPTDVDCIKA</sequence>
<dbReference type="Proteomes" id="UP000093000">
    <property type="component" value="Unassembled WGS sequence"/>
</dbReference>
<accession>A0A1C7NIU9</accession>
<feature type="signal peptide" evidence="1">
    <location>
        <begin position="1"/>
        <end position="16"/>
    </location>
</feature>
<keyword evidence="1" id="KW-0732">Signal</keyword>
<evidence type="ECO:0000313" key="3">
    <source>
        <dbReference type="Proteomes" id="UP000093000"/>
    </source>
</evidence>